<dbReference type="AlphaFoldDB" id="A0A2V1JQA6"/>
<organism evidence="1 2">
    <name type="scientific">Eubacterium ramulus</name>
    <dbReference type="NCBI Taxonomy" id="39490"/>
    <lineage>
        <taxon>Bacteria</taxon>
        <taxon>Bacillati</taxon>
        <taxon>Bacillota</taxon>
        <taxon>Clostridia</taxon>
        <taxon>Eubacteriales</taxon>
        <taxon>Eubacteriaceae</taxon>
        <taxon>Eubacterium</taxon>
    </lineage>
</organism>
<evidence type="ECO:0000313" key="2">
    <source>
        <dbReference type="Proteomes" id="UP000245288"/>
    </source>
</evidence>
<dbReference type="RefSeq" id="WP_109215292.1">
    <property type="nucleotide sequence ID" value="NZ_JAQDGV010000001.1"/>
</dbReference>
<keyword evidence="2" id="KW-1185">Reference proteome</keyword>
<dbReference type="Proteomes" id="UP000245288">
    <property type="component" value="Unassembled WGS sequence"/>
</dbReference>
<dbReference type="EMBL" id="JRFU01000061">
    <property type="protein sequence ID" value="PWE87140.1"/>
    <property type="molecule type" value="Genomic_DNA"/>
</dbReference>
<proteinExistence type="predicted"/>
<dbReference type="OrthoDB" id="9986004at2"/>
<reference evidence="1 2" key="1">
    <citation type="submission" date="2014-09" db="EMBL/GenBank/DDBJ databases">
        <title>Butyrate-producing bacteria isolated from human gut.</title>
        <authorList>
            <person name="Zhang Q."/>
            <person name="Zhao L."/>
        </authorList>
    </citation>
    <scope>NUCLEOTIDE SEQUENCE [LARGE SCALE GENOMIC DNA]</scope>
    <source>
        <strain evidence="1 2">21</strain>
    </source>
</reference>
<name>A0A2V1JQA6_EUBRA</name>
<accession>A0A2V1JQA6</accession>
<comment type="caution">
    <text evidence="1">The sequence shown here is derived from an EMBL/GenBank/DDBJ whole genome shotgun (WGS) entry which is preliminary data.</text>
</comment>
<gene>
    <name evidence="1" type="ORF">LG34_06350</name>
</gene>
<sequence>MTMTEFDKLKIGDEVVLNGHCKRNAGVHCTVISIDGFNRTVDIQTVNNEPIYISCGNKTGIKTIWNTFSYQSINLA</sequence>
<evidence type="ECO:0000313" key="1">
    <source>
        <dbReference type="EMBL" id="PWE87140.1"/>
    </source>
</evidence>
<protein>
    <submittedName>
        <fullName evidence="1">Uncharacterized protein</fullName>
    </submittedName>
</protein>